<comment type="similarity">
    <text evidence="2">Belongs to the fimbrial protein family.</text>
</comment>
<dbReference type="GO" id="GO:0009289">
    <property type="term" value="C:pilus"/>
    <property type="evidence" value="ECO:0007669"/>
    <property type="project" value="UniProtKB-SubCell"/>
</dbReference>
<evidence type="ECO:0000313" key="8">
    <source>
        <dbReference type="Proteomes" id="UP000001726"/>
    </source>
</evidence>
<keyword evidence="4" id="KW-0281">Fimbrium</keyword>
<dbReference type="Gene3D" id="2.60.40.1090">
    <property type="entry name" value="Fimbrial-type adhesion domain"/>
    <property type="match status" value="1"/>
</dbReference>
<dbReference type="PANTHER" id="PTHR33420">
    <property type="entry name" value="FIMBRIAL SUBUNIT ELFA-RELATED"/>
    <property type="match status" value="1"/>
</dbReference>
<evidence type="ECO:0000256" key="4">
    <source>
        <dbReference type="ARBA" id="ARBA00023263"/>
    </source>
</evidence>
<dbReference type="Pfam" id="PF00419">
    <property type="entry name" value="Fimbrial"/>
    <property type="match status" value="1"/>
</dbReference>
<name>B2VL05_ERWT9</name>
<dbReference type="InterPro" id="IPR000259">
    <property type="entry name" value="Adhesion_dom_fimbrial"/>
</dbReference>
<dbReference type="HOGENOM" id="CLU_088965_0_0_6"/>
<dbReference type="InterPro" id="IPR036937">
    <property type="entry name" value="Adhesion_dom_fimbrial_sf"/>
</dbReference>
<protein>
    <submittedName>
        <fullName evidence="7">Fimbrial-like protein</fullName>
    </submittedName>
</protein>
<gene>
    <name evidence="7" type="ordered locus">ETA_28810</name>
</gene>
<feature type="chain" id="PRO_5002784272" evidence="5">
    <location>
        <begin position="27"/>
        <end position="196"/>
    </location>
</feature>
<feature type="signal peptide" evidence="5">
    <location>
        <begin position="1"/>
        <end position="26"/>
    </location>
</feature>
<dbReference type="KEGG" id="eta:ETA_28810"/>
<organism evidence="7 8">
    <name type="scientific">Erwinia tasmaniensis (strain DSM 17950 / CFBP 7177 / CIP 109463 / NCPPB 4357 / Et1/99)</name>
    <dbReference type="NCBI Taxonomy" id="465817"/>
    <lineage>
        <taxon>Bacteria</taxon>
        <taxon>Pseudomonadati</taxon>
        <taxon>Pseudomonadota</taxon>
        <taxon>Gammaproteobacteria</taxon>
        <taxon>Enterobacterales</taxon>
        <taxon>Erwiniaceae</taxon>
        <taxon>Erwinia</taxon>
    </lineage>
</organism>
<dbReference type="AlphaFoldDB" id="B2VL05"/>
<feature type="domain" description="Fimbrial-type adhesion" evidence="6">
    <location>
        <begin position="45"/>
        <end position="196"/>
    </location>
</feature>
<reference evidence="7 8" key="1">
    <citation type="journal article" date="2008" name="Environ. Microbiol.">
        <title>The genome of Erwinia tasmaniensis strain Et1/99, a non-pathogenic bacterium in the genus Erwinia.</title>
        <authorList>
            <person name="Kube M."/>
            <person name="Migdoll A.M."/>
            <person name="Mueller I."/>
            <person name="Kuhl H."/>
            <person name="Beck A."/>
            <person name="Reinhardt R."/>
            <person name="Geider K."/>
        </authorList>
    </citation>
    <scope>NUCLEOTIDE SEQUENCE [LARGE SCALE GENOMIC DNA]</scope>
    <source>
        <strain evidence="8">DSM 17950 / CFBP 7177 / CIP 109463 / NCPPB 4357 / Et1/99</strain>
    </source>
</reference>
<proteinExistence type="inferred from homology"/>
<dbReference type="SUPFAM" id="SSF49401">
    <property type="entry name" value="Bacterial adhesins"/>
    <property type="match status" value="1"/>
</dbReference>
<dbReference type="eggNOG" id="COG3539">
    <property type="taxonomic scope" value="Bacteria"/>
</dbReference>
<dbReference type="InterPro" id="IPR008966">
    <property type="entry name" value="Adhesion_dom_sf"/>
</dbReference>
<evidence type="ECO:0000256" key="3">
    <source>
        <dbReference type="ARBA" id="ARBA00022729"/>
    </source>
</evidence>
<dbReference type="OrthoDB" id="8586454at2"/>
<evidence type="ECO:0000256" key="1">
    <source>
        <dbReference type="ARBA" id="ARBA00004561"/>
    </source>
</evidence>
<sequence>MCIIKKRFSAVFTLAAVAIISNPASAAENETETKPTVSVQGGTLQMQGSVVNTPCAIDNDSASQSIALGQLRTAEINDKNKVSSPVDFSIKLIGCAIDTYSKASVTFSGNTLAGHSMALAPVGSQANSTVAKGIGIQILQDGNAVQVDGEKATAAKSLNSGNSDLKFQAQYIAMGQATEVTPGAANANVSFTVNYQ</sequence>
<evidence type="ECO:0000256" key="2">
    <source>
        <dbReference type="ARBA" id="ARBA00006671"/>
    </source>
</evidence>
<dbReference type="EMBL" id="CU468135">
    <property type="protein sequence ID" value="CAO97927.1"/>
    <property type="molecule type" value="Genomic_DNA"/>
</dbReference>
<evidence type="ECO:0000256" key="5">
    <source>
        <dbReference type="SAM" id="SignalP"/>
    </source>
</evidence>
<evidence type="ECO:0000259" key="6">
    <source>
        <dbReference type="Pfam" id="PF00419"/>
    </source>
</evidence>
<keyword evidence="3 5" id="KW-0732">Signal</keyword>
<dbReference type="InterPro" id="IPR050263">
    <property type="entry name" value="Bact_Fimbrial_Adh_Pro"/>
</dbReference>
<dbReference type="STRING" id="465817.ETA_28810"/>
<keyword evidence="8" id="KW-1185">Reference proteome</keyword>
<dbReference type="RefSeq" id="WP_012442582.1">
    <property type="nucleotide sequence ID" value="NC_010694.1"/>
</dbReference>
<dbReference type="PANTHER" id="PTHR33420:SF3">
    <property type="entry name" value="FIMBRIAL SUBUNIT ELFA"/>
    <property type="match status" value="1"/>
</dbReference>
<comment type="subcellular location">
    <subcellularLocation>
        <location evidence="1">Fimbrium</location>
    </subcellularLocation>
</comment>
<dbReference type="Proteomes" id="UP000001726">
    <property type="component" value="Chromosome"/>
</dbReference>
<dbReference type="GO" id="GO:0043709">
    <property type="term" value="P:cell adhesion involved in single-species biofilm formation"/>
    <property type="evidence" value="ECO:0007669"/>
    <property type="project" value="TreeGrafter"/>
</dbReference>
<evidence type="ECO:0000313" key="7">
    <source>
        <dbReference type="EMBL" id="CAO97927.1"/>
    </source>
</evidence>
<accession>B2VL05</accession>